<protein>
    <submittedName>
        <fullName evidence="3">DUF3099 domain-containing protein</fullName>
    </submittedName>
</protein>
<accession>A0ABS7QCG1</accession>
<dbReference type="InterPro" id="IPR021449">
    <property type="entry name" value="DUF3099"/>
</dbReference>
<name>A0ABS7QCG1_9ACTN</name>
<evidence type="ECO:0000313" key="3">
    <source>
        <dbReference type="EMBL" id="MBY8880369.1"/>
    </source>
</evidence>
<feature type="transmembrane region" description="Helical" evidence="2">
    <location>
        <begin position="54"/>
        <end position="75"/>
    </location>
</feature>
<keyword evidence="2" id="KW-0812">Transmembrane</keyword>
<reference evidence="3 4" key="1">
    <citation type="submission" date="2021-08" db="EMBL/GenBank/DDBJ databases">
        <title>WGS of actinomycetes from Thailand.</title>
        <authorList>
            <person name="Thawai C."/>
        </authorList>
    </citation>
    <scope>NUCLEOTIDE SEQUENCE [LARGE SCALE GENOMIC DNA]</scope>
    <source>
        <strain evidence="3 4">PLK6-54</strain>
    </source>
</reference>
<evidence type="ECO:0000256" key="2">
    <source>
        <dbReference type="SAM" id="Phobius"/>
    </source>
</evidence>
<keyword evidence="4" id="KW-1185">Reference proteome</keyword>
<organism evidence="3 4">
    <name type="scientific">Actinacidiphila acidipaludis</name>
    <dbReference type="NCBI Taxonomy" id="2873382"/>
    <lineage>
        <taxon>Bacteria</taxon>
        <taxon>Bacillati</taxon>
        <taxon>Actinomycetota</taxon>
        <taxon>Actinomycetes</taxon>
        <taxon>Kitasatosporales</taxon>
        <taxon>Streptomycetaceae</taxon>
        <taxon>Actinacidiphila</taxon>
    </lineage>
</organism>
<gene>
    <name evidence="3" type="ORF">K7862_22420</name>
</gene>
<sequence length="140" mass="15219">MRKQDEPGIYRITGARTGLTEDVRGRQRRYIISMSIRTVSVILTVVLWNVERPLAWATLVLGAVLPYVAVVVANAGRENTPPAMPTVVIPPPVRPALEASRVEMSGERRGQAAGQPEAERGGEPESGRPDADQPEPERSA</sequence>
<feature type="region of interest" description="Disordered" evidence="1">
    <location>
        <begin position="98"/>
        <end position="140"/>
    </location>
</feature>
<dbReference type="Pfam" id="PF11298">
    <property type="entry name" value="DUF3099"/>
    <property type="match status" value="1"/>
</dbReference>
<evidence type="ECO:0000256" key="1">
    <source>
        <dbReference type="SAM" id="MobiDB-lite"/>
    </source>
</evidence>
<dbReference type="EMBL" id="JAINZZ010000030">
    <property type="protein sequence ID" value="MBY8880369.1"/>
    <property type="molecule type" value="Genomic_DNA"/>
</dbReference>
<comment type="caution">
    <text evidence="3">The sequence shown here is derived from an EMBL/GenBank/DDBJ whole genome shotgun (WGS) entry which is preliminary data.</text>
</comment>
<feature type="compositionally biased region" description="Basic and acidic residues" evidence="1">
    <location>
        <begin position="100"/>
        <end position="110"/>
    </location>
</feature>
<keyword evidence="2" id="KW-0472">Membrane</keyword>
<evidence type="ECO:0000313" key="4">
    <source>
        <dbReference type="Proteomes" id="UP000778578"/>
    </source>
</evidence>
<dbReference type="Proteomes" id="UP000778578">
    <property type="component" value="Unassembled WGS sequence"/>
</dbReference>
<proteinExistence type="predicted"/>
<feature type="compositionally biased region" description="Basic and acidic residues" evidence="1">
    <location>
        <begin position="117"/>
        <end position="140"/>
    </location>
</feature>
<dbReference type="RefSeq" id="WP_222965320.1">
    <property type="nucleotide sequence ID" value="NZ_JAINZZ010000030.1"/>
</dbReference>
<keyword evidence="2" id="KW-1133">Transmembrane helix</keyword>
<feature type="transmembrane region" description="Helical" evidence="2">
    <location>
        <begin position="30"/>
        <end position="48"/>
    </location>
</feature>